<reference key="1">
    <citation type="journal article" date="2011" name="Mol. Biol. Evol.">
        <title>Unity in variety -- the pan-genome of the Chlamydiae.</title>
        <authorList>
            <person name="Collingro A."/>
            <person name="Tischler P."/>
            <person name="Weinmaier T."/>
            <person name="Penz T."/>
            <person name="Heinz E."/>
            <person name="Brunham R.C."/>
            <person name="Read T.D."/>
            <person name="Bavoil P.M."/>
            <person name="Sachse K."/>
            <person name="Kahane S."/>
            <person name="Friedman M.G."/>
            <person name="Rattei T."/>
            <person name="Myers G.S.A."/>
            <person name="Horn M."/>
        </authorList>
    </citation>
    <scope>NUCLEOTIDE SEQUENCE</scope>
    <source>
        <strain>Z</strain>
    </source>
</reference>
<evidence type="ECO:0000313" key="1">
    <source>
        <dbReference type="EMBL" id="CCB89120.1"/>
    </source>
</evidence>
<gene>
    <name evidence="1" type="ordered locus">SNE_A12430</name>
</gene>
<dbReference type="EMBL" id="FR872582">
    <property type="protein sequence ID" value="CCB89120.1"/>
    <property type="molecule type" value="Genomic_DNA"/>
</dbReference>
<protein>
    <submittedName>
        <fullName evidence="1">Uncharacterized protein</fullName>
    </submittedName>
</protein>
<dbReference type="HOGENOM" id="CLU_2571988_0_0_0"/>
<organism evidence="1 2">
    <name type="scientific">Simkania negevensis (strain ATCC VR-1471 / DSM 27360 / Z)</name>
    <dbReference type="NCBI Taxonomy" id="331113"/>
    <lineage>
        <taxon>Bacteria</taxon>
        <taxon>Pseudomonadati</taxon>
        <taxon>Chlamydiota</taxon>
        <taxon>Chlamydiia</taxon>
        <taxon>Parachlamydiales</taxon>
        <taxon>Simkaniaceae</taxon>
        <taxon>Simkania</taxon>
    </lineage>
</organism>
<reference evidence="1 2" key="2">
    <citation type="journal article" date="2011" name="Mol. Biol. Evol.">
        <title>Unity in variety--the pan-genome of the Chlamydiae.</title>
        <authorList>
            <person name="Collingro A."/>
            <person name="Tischler P."/>
            <person name="Weinmaier T."/>
            <person name="Penz T."/>
            <person name="Heinz E."/>
            <person name="Brunham R.C."/>
            <person name="Read T.D."/>
            <person name="Bavoil P.M."/>
            <person name="Sachse K."/>
            <person name="Kahane S."/>
            <person name="Friedman M.G."/>
            <person name="Rattei T."/>
            <person name="Myers G.S."/>
            <person name="Horn M."/>
        </authorList>
    </citation>
    <scope>NUCLEOTIDE SEQUENCE [LARGE SCALE GENOMIC DNA]</scope>
    <source>
        <strain evidence="2">ATCC VR-1471 / Z</strain>
    </source>
</reference>
<accession>F8L8J0</accession>
<dbReference type="KEGG" id="sng:SNE_A12430"/>
<dbReference type="RefSeq" id="WP_013943587.1">
    <property type="nucleotide sequence ID" value="NC_015713.1"/>
</dbReference>
<proteinExistence type="predicted"/>
<sequence>MTHIKKAPKANKGAYQLEIETTFNVSNERNFINDFCLEAEKVETLDPVPQTKEELMKACKGLTQTLVGRNTFLKNQAYGWK</sequence>
<dbReference type="Proteomes" id="UP000000496">
    <property type="component" value="Chromosome gsn.131"/>
</dbReference>
<name>F8L8J0_SIMNZ</name>
<dbReference type="AlphaFoldDB" id="F8L8J0"/>
<keyword evidence="2" id="KW-1185">Reference proteome</keyword>
<evidence type="ECO:0000313" key="2">
    <source>
        <dbReference type="Proteomes" id="UP000000496"/>
    </source>
</evidence>
<dbReference type="STRING" id="331113.SNE_A12430"/>